<dbReference type="AlphaFoldDB" id="A0A379ICH3"/>
<dbReference type="KEGG" id="pfn:HZ99_00665"/>
<keyword evidence="1" id="KW-0472">Membrane</keyword>
<sequence>MKSQSPAWPTLSRIVAALLGGYLFTYGFTAALARLLPMDKVDALVVASLPSFLVYTLAILWVFACRSAWRAWAGMALALPLAAIGFWPQWREVLG</sequence>
<dbReference type="RefSeq" id="WP_038440532.1">
    <property type="nucleotide sequence ID" value="NZ_CP008896.1"/>
</dbReference>
<accession>A0A379ICH3</accession>
<keyword evidence="1" id="KW-1133">Transmembrane helix</keyword>
<evidence type="ECO:0000256" key="1">
    <source>
        <dbReference type="SAM" id="Phobius"/>
    </source>
</evidence>
<organism evidence="2 3">
    <name type="scientific">Pseudomonas fluorescens</name>
    <dbReference type="NCBI Taxonomy" id="294"/>
    <lineage>
        <taxon>Bacteria</taxon>
        <taxon>Pseudomonadati</taxon>
        <taxon>Pseudomonadota</taxon>
        <taxon>Gammaproteobacteria</taxon>
        <taxon>Pseudomonadales</taxon>
        <taxon>Pseudomonadaceae</taxon>
        <taxon>Pseudomonas</taxon>
    </lineage>
</organism>
<feature type="transmembrane region" description="Helical" evidence="1">
    <location>
        <begin position="43"/>
        <end position="64"/>
    </location>
</feature>
<proteinExistence type="predicted"/>
<name>A0A379ICH3_PSEFL</name>
<dbReference type="InterPro" id="IPR022109">
    <property type="entry name" value="DUF3649"/>
</dbReference>
<keyword evidence="1" id="KW-0812">Transmembrane</keyword>
<feature type="transmembrane region" description="Helical" evidence="1">
    <location>
        <begin position="71"/>
        <end position="90"/>
    </location>
</feature>
<dbReference type="Pfam" id="PF12365">
    <property type="entry name" value="DUF3649"/>
    <property type="match status" value="1"/>
</dbReference>
<evidence type="ECO:0000313" key="3">
    <source>
        <dbReference type="Proteomes" id="UP000255125"/>
    </source>
</evidence>
<dbReference type="Proteomes" id="UP000255125">
    <property type="component" value="Unassembled WGS sequence"/>
</dbReference>
<gene>
    <name evidence="2" type="ORF">NCTC10392_02355</name>
</gene>
<protein>
    <submittedName>
        <fullName evidence="2">Iron uptake protein</fullName>
    </submittedName>
</protein>
<reference evidence="2 3" key="1">
    <citation type="submission" date="2018-06" db="EMBL/GenBank/DDBJ databases">
        <authorList>
            <consortium name="Pathogen Informatics"/>
            <person name="Doyle S."/>
        </authorList>
    </citation>
    <scope>NUCLEOTIDE SEQUENCE [LARGE SCALE GENOMIC DNA]</scope>
    <source>
        <strain evidence="2 3">NCTC10392</strain>
    </source>
</reference>
<dbReference type="OrthoDB" id="6915623at2"/>
<dbReference type="EMBL" id="UGUS01000002">
    <property type="protein sequence ID" value="SUD30436.1"/>
    <property type="molecule type" value="Genomic_DNA"/>
</dbReference>
<evidence type="ECO:0000313" key="2">
    <source>
        <dbReference type="EMBL" id="SUD30436.1"/>
    </source>
</evidence>